<evidence type="ECO:0000313" key="3">
    <source>
        <dbReference type="Proteomes" id="UP000014073"/>
    </source>
</evidence>
<proteinExistence type="predicted"/>
<keyword evidence="3" id="KW-1185">Reference proteome</keyword>
<reference evidence="2 3" key="1">
    <citation type="submission" date="2008-12" db="EMBL/GenBank/DDBJ databases">
        <authorList>
            <person name="Fulton L."/>
            <person name="Clifton S."/>
            <person name="Fulton B."/>
            <person name="Xu J."/>
            <person name="Minx P."/>
            <person name="Pepin K.H."/>
            <person name="Johnson M."/>
            <person name="Bhonagiri V."/>
            <person name="Nash W.E."/>
            <person name="Mardis E.R."/>
            <person name="Wilson R.K."/>
        </authorList>
    </citation>
    <scope>NUCLEOTIDE SEQUENCE [LARGE SCALE GENOMIC DNA]</scope>
    <source>
        <strain evidence="2 3">DSM 18228</strain>
    </source>
</reference>
<dbReference type="AlphaFoldDB" id="S0FC79"/>
<comment type="caution">
    <text evidence="2">The sequence shown here is derived from an EMBL/GenBank/DDBJ whole genome shotgun (WGS) entry which is preliminary data.</text>
</comment>
<evidence type="ECO:0000313" key="2">
    <source>
        <dbReference type="EMBL" id="EEF76031.1"/>
    </source>
</evidence>
<feature type="transmembrane region" description="Helical" evidence="1">
    <location>
        <begin position="19"/>
        <end position="38"/>
    </location>
</feature>
<protein>
    <submittedName>
        <fullName evidence="2">Uncharacterized protein</fullName>
    </submittedName>
</protein>
<keyword evidence="1" id="KW-0812">Transmembrane</keyword>
<organism evidence="2 3">
    <name type="scientific">Phocaeicola coprophilus DSM 18228 = JCM 13818</name>
    <dbReference type="NCBI Taxonomy" id="547042"/>
    <lineage>
        <taxon>Bacteria</taxon>
        <taxon>Pseudomonadati</taxon>
        <taxon>Bacteroidota</taxon>
        <taxon>Bacteroidia</taxon>
        <taxon>Bacteroidales</taxon>
        <taxon>Bacteroidaceae</taxon>
        <taxon>Phocaeicola</taxon>
    </lineage>
</organism>
<dbReference type="HOGENOM" id="CLU_3304578_0_0_10"/>
<keyword evidence="1" id="KW-1133">Transmembrane helix</keyword>
<dbReference type="Proteomes" id="UP000014073">
    <property type="component" value="Unassembled WGS sequence"/>
</dbReference>
<dbReference type="EMBL" id="ACBW01000112">
    <property type="protein sequence ID" value="EEF76031.1"/>
    <property type="molecule type" value="Genomic_DNA"/>
</dbReference>
<name>S0FC79_9BACT</name>
<keyword evidence="1" id="KW-0472">Membrane</keyword>
<evidence type="ECO:0000256" key="1">
    <source>
        <dbReference type="SAM" id="Phobius"/>
    </source>
</evidence>
<accession>S0FC79</accession>
<sequence length="39" mass="4650">MIQTIQLFRLEETFVSCWWNFYFVLVELLFSAGGTFILS</sequence>
<gene>
    <name evidence="2" type="ORF">BACCOPRO_01528</name>
</gene>